<keyword evidence="2" id="KW-1185">Reference proteome</keyword>
<organism evidence="1 2">
    <name type="scientific">Mesorhizobium calcicola</name>
    <dbReference type="NCBI Taxonomy" id="1300310"/>
    <lineage>
        <taxon>Bacteria</taxon>
        <taxon>Pseudomonadati</taxon>
        <taxon>Pseudomonadota</taxon>
        <taxon>Alphaproteobacteria</taxon>
        <taxon>Hyphomicrobiales</taxon>
        <taxon>Phyllobacteriaceae</taxon>
        <taxon>Mesorhizobium</taxon>
    </lineage>
</organism>
<evidence type="ECO:0000313" key="2">
    <source>
        <dbReference type="Proteomes" id="UP001597349"/>
    </source>
</evidence>
<accession>A0ABW4WM67</accession>
<comment type="caution">
    <text evidence="1">The sequence shown here is derived from an EMBL/GenBank/DDBJ whole genome shotgun (WGS) entry which is preliminary data.</text>
</comment>
<evidence type="ECO:0000313" key="1">
    <source>
        <dbReference type="EMBL" id="MFD2056639.1"/>
    </source>
</evidence>
<sequence length="44" mass="4614">MRVTISGMAPREFVQGDALAPAPIGLNAIPRLTHCISHVVSGDD</sequence>
<proteinExistence type="predicted"/>
<reference evidence="2" key="1">
    <citation type="journal article" date="2019" name="Int. J. Syst. Evol. Microbiol.">
        <title>The Global Catalogue of Microorganisms (GCM) 10K type strain sequencing project: providing services to taxonomists for standard genome sequencing and annotation.</title>
        <authorList>
            <consortium name="The Broad Institute Genomics Platform"/>
            <consortium name="The Broad Institute Genome Sequencing Center for Infectious Disease"/>
            <person name="Wu L."/>
            <person name="Ma J."/>
        </authorList>
    </citation>
    <scope>NUCLEOTIDE SEQUENCE [LARGE SCALE GENOMIC DNA]</scope>
    <source>
        <strain evidence="2">CGMCC 1.16226</strain>
    </source>
</reference>
<gene>
    <name evidence="1" type="ORF">ACFSQT_27260</name>
</gene>
<protein>
    <submittedName>
        <fullName evidence="1">Uncharacterized protein</fullName>
    </submittedName>
</protein>
<name>A0ABW4WM67_9HYPH</name>
<dbReference type="Proteomes" id="UP001597349">
    <property type="component" value="Unassembled WGS sequence"/>
</dbReference>
<dbReference type="RefSeq" id="WP_379023956.1">
    <property type="nucleotide sequence ID" value="NZ_JBHUGY010000044.1"/>
</dbReference>
<dbReference type="EMBL" id="JBHUGY010000044">
    <property type="protein sequence ID" value="MFD2056639.1"/>
    <property type="molecule type" value="Genomic_DNA"/>
</dbReference>